<feature type="non-terminal residue" evidence="1">
    <location>
        <position position="1"/>
    </location>
</feature>
<dbReference type="Proteomes" id="UP000428333">
    <property type="component" value="Linkage Group LG04"/>
</dbReference>
<reference evidence="1 2" key="1">
    <citation type="journal article" date="2019" name="Genome Biol. Evol.">
        <title>The Rhododendron genome and chromosomal organization provide insight into shared whole-genome duplications across the heath family (Ericaceae).</title>
        <authorList>
            <person name="Soza V.L."/>
            <person name="Lindsley D."/>
            <person name="Waalkes A."/>
            <person name="Ramage E."/>
            <person name="Patwardhan R.P."/>
            <person name="Burton J.N."/>
            <person name="Adey A."/>
            <person name="Kumar A."/>
            <person name="Qiu R."/>
            <person name="Shendure J."/>
            <person name="Hall B."/>
        </authorList>
    </citation>
    <scope>NUCLEOTIDE SEQUENCE [LARGE SCALE GENOMIC DNA]</scope>
    <source>
        <strain evidence="1">RSF 1966-606</strain>
    </source>
</reference>
<protein>
    <submittedName>
        <fullName evidence="1">Uncharacterized protein</fullName>
    </submittedName>
</protein>
<organism evidence="1 2">
    <name type="scientific">Rhododendron williamsianum</name>
    <dbReference type="NCBI Taxonomy" id="262921"/>
    <lineage>
        <taxon>Eukaryota</taxon>
        <taxon>Viridiplantae</taxon>
        <taxon>Streptophyta</taxon>
        <taxon>Embryophyta</taxon>
        <taxon>Tracheophyta</taxon>
        <taxon>Spermatophyta</taxon>
        <taxon>Magnoliopsida</taxon>
        <taxon>eudicotyledons</taxon>
        <taxon>Gunneridae</taxon>
        <taxon>Pentapetalae</taxon>
        <taxon>asterids</taxon>
        <taxon>Ericales</taxon>
        <taxon>Ericaceae</taxon>
        <taxon>Ericoideae</taxon>
        <taxon>Rhodoreae</taxon>
        <taxon>Rhododendron</taxon>
    </lineage>
</organism>
<dbReference type="AlphaFoldDB" id="A0A6A4LS76"/>
<proteinExistence type="predicted"/>
<dbReference type="GO" id="GO:0030687">
    <property type="term" value="C:preribosome, large subunit precursor"/>
    <property type="evidence" value="ECO:0007669"/>
    <property type="project" value="TreeGrafter"/>
</dbReference>
<dbReference type="PANTHER" id="PTHR15002">
    <property type="entry name" value="RIBOSOMAL BIOGENESIS PROTEIN LAS1L"/>
    <property type="match status" value="1"/>
</dbReference>
<sequence>MVPQISGDACLFFALAIFLLLSPLSTTSLVADLLIGAVLDLLLVGLTKHLVRRPPPRLQQGSPSPSITGPSPAVGCVQGVLLNNSSPTAPAQPPLTSLSPWMEVDQSFLGFEEPTTTAVLSSAGGNKLVPWRSWDEWDSVRDSLFSSSPPSVSSALRRISTWRSRGCLPVVIEVTASILEIQQKDPFFRDDLGDDASDSEEMLSMMYCMAILVKVGFVVSDRGWTILVVSNALVDRVVAQVLGVDFLSDSDRMSKEKVAVFSFLSRKQKTRKKTEVSIGEAADWLNIPRMLIDIRHEGSHRDLPSLRLVRLASVKDKNNLYCKAFEVSKGGDASWVMVTVRCGGDVGHLVVLALDWLKSYYWEPQKKSIPSHRDGTANLRKEIKSRLFELAIGLKIKQATRSNSSLAKEKRIKHCERLCGRNKFLSLMAGKQQSSKSASFMRQITKALKHLVRLYSSYSSEVVSVLVELLLKASDSSDFTELPKDDQVSHSTDRVWSAFDDWKPVIAKLSKKEPELLLTLTKGALEMIDTQEAMKHESDNAAAVNQIERLSDLVEWLVTTLKGLKSIPRKDSSSLTEGCSTDKSFPKATLLRLLRKSLLVSSHSNTQLRNSALLLAHMIGNSSLVQKLRKLCLVGASNPVISEESSLIVSSKSVLVSNEADSLREAAAKLEFIKNLIRMKSNGLKTREGVSGNSNSWVVAKSWNSCPIGMLPCDIGSSGRLPVLDCDDDHKKVAKPLQSEEQKRVLNEGTRKRGPDCDVEMLENLNFKKMRENEEAFGLNGGDDDYTMTMSDGVKGRLMISGVWKKVGEEELRAIASAVRILV</sequence>
<dbReference type="Pfam" id="PF04031">
    <property type="entry name" value="Las1"/>
    <property type="match status" value="2"/>
</dbReference>
<gene>
    <name evidence="1" type="ORF">C3L33_05957</name>
</gene>
<dbReference type="GO" id="GO:0000460">
    <property type="term" value="P:maturation of 5.8S rRNA"/>
    <property type="evidence" value="ECO:0007669"/>
    <property type="project" value="TreeGrafter"/>
</dbReference>
<dbReference type="OrthoDB" id="10263222at2759"/>
<evidence type="ECO:0000313" key="2">
    <source>
        <dbReference type="Proteomes" id="UP000428333"/>
    </source>
</evidence>
<keyword evidence="2" id="KW-1185">Reference proteome</keyword>
<dbReference type="GO" id="GO:0000470">
    <property type="term" value="P:maturation of LSU-rRNA"/>
    <property type="evidence" value="ECO:0007669"/>
    <property type="project" value="TreeGrafter"/>
</dbReference>
<dbReference type="GO" id="GO:0004519">
    <property type="term" value="F:endonuclease activity"/>
    <property type="evidence" value="ECO:0007669"/>
    <property type="project" value="InterPro"/>
</dbReference>
<comment type="caution">
    <text evidence="1">The sequence shown here is derived from an EMBL/GenBank/DDBJ whole genome shotgun (WGS) entry which is preliminary data.</text>
</comment>
<dbReference type="EMBL" id="QEFC01000920">
    <property type="protein sequence ID" value="KAE9462133.1"/>
    <property type="molecule type" value="Genomic_DNA"/>
</dbReference>
<dbReference type="PANTHER" id="PTHR15002:SF0">
    <property type="entry name" value="RIBOSOMAL BIOGENESIS PROTEIN LAS1L"/>
    <property type="match status" value="1"/>
</dbReference>
<accession>A0A6A4LS76</accession>
<dbReference type="GO" id="GO:0090730">
    <property type="term" value="C:Las1 complex"/>
    <property type="evidence" value="ECO:0007669"/>
    <property type="project" value="InterPro"/>
</dbReference>
<dbReference type="InterPro" id="IPR007174">
    <property type="entry name" value="Las1"/>
</dbReference>
<name>A0A6A4LS76_9ERIC</name>
<evidence type="ECO:0000313" key="1">
    <source>
        <dbReference type="EMBL" id="KAE9462133.1"/>
    </source>
</evidence>